<dbReference type="AlphaFoldDB" id="A0A0G0K1T1"/>
<evidence type="ECO:0000313" key="1">
    <source>
        <dbReference type="EMBL" id="KKQ34586.1"/>
    </source>
</evidence>
<organism evidence="1 2">
    <name type="scientific">candidate division WS6 bacterium GW2011_GWA2_37_6</name>
    <dbReference type="NCBI Taxonomy" id="1619087"/>
    <lineage>
        <taxon>Bacteria</taxon>
        <taxon>Candidatus Dojkabacteria</taxon>
    </lineage>
</organism>
<comment type="caution">
    <text evidence="1">The sequence shown here is derived from an EMBL/GenBank/DDBJ whole genome shotgun (WGS) entry which is preliminary data.</text>
</comment>
<accession>A0A0G0K1T1</accession>
<gene>
    <name evidence="1" type="ORF">US52_C0053G0009</name>
</gene>
<name>A0A0G0K1T1_9BACT</name>
<protein>
    <submittedName>
        <fullName evidence="1">Uncharacterized protein</fullName>
    </submittedName>
</protein>
<reference evidence="1 2" key="1">
    <citation type="journal article" date="2015" name="Nature">
        <title>rRNA introns, odd ribosomes, and small enigmatic genomes across a large radiation of phyla.</title>
        <authorList>
            <person name="Brown C.T."/>
            <person name="Hug L.A."/>
            <person name="Thomas B.C."/>
            <person name="Sharon I."/>
            <person name="Castelle C.J."/>
            <person name="Singh A."/>
            <person name="Wilkins M.J."/>
            <person name="Williams K.H."/>
            <person name="Banfield J.F."/>
        </authorList>
    </citation>
    <scope>NUCLEOTIDE SEQUENCE [LARGE SCALE GENOMIC DNA]</scope>
</reference>
<dbReference type="Proteomes" id="UP000034852">
    <property type="component" value="Unassembled WGS sequence"/>
</dbReference>
<sequence>MKKVRIEVLDKSGKLIEVIYCKTWMESIGNFNPMFCRYNGRRTLVQSKEGDISDPFRREESYLNSLYITIKENN</sequence>
<proteinExistence type="predicted"/>
<evidence type="ECO:0000313" key="2">
    <source>
        <dbReference type="Proteomes" id="UP000034852"/>
    </source>
</evidence>
<dbReference type="EMBL" id="LBTH01000053">
    <property type="protein sequence ID" value="KKQ34586.1"/>
    <property type="molecule type" value="Genomic_DNA"/>
</dbReference>